<evidence type="ECO:0000313" key="12">
    <source>
        <dbReference type="EMBL" id="KAL0861332.1"/>
    </source>
</evidence>
<dbReference type="InterPro" id="IPR027469">
    <property type="entry name" value="Cation_efflux_TMD_sf"/>
</dbReference>
<dbReference type="Pfam" id="PF01545">
    <property type="entry name" value="Cation_efflux"/>
    <property type="match status" value="1"/>
</dbReference>
<evidence type="ECO:0000256" key="1">
    <source>
        <dbReference type="ARBA" id="ARBA00004141"/>
    </source>
</evidence>
<dbReference type="Gene3D" id="1.20.1510.10">
    <property type="entry name" value="Cation efflux protein transmembrane domain"/>
    <property type="match status" value="1"/>
</dbReference>
<evidence type="ECO:0000256" key="8">
    <source>
        <dbReference type="ARBA" id="ARBA00023136"/>
    </source>
</evidence>
<proteinExistence type="inferred from homology"/>
<feature type="domain" description="Cation efflux protein cytoplasmic" evidence="11">
    <location>
        <begin position="354"/>
        <end position="427"/>
    </location>
</feature>
<comment type="subcellular location">
    <subcellularLocation>
        <location evidence="1">Membrane</location>
        <topology evidence="1">Multi-pass membrane protein</topology>
    </subcellularLocation>
</comment>
<evidence type="ECO:0000259" key="11">
    <source>
        <dbReference type="Pfam" id="PF16916"/>
    </source>
</evidence>
<dbReference type="InterPro" id="IPR002524">
    <property type="entry name" value="Cation_efflux"/>
</dbReference>
<feature type="transmembrane region" description="Helical" evidence="9">
    <location>
        <begin position="186"/>
        <end position="205"/>
    </location>
</feature>
<feature type="domain" description="Cation efflux protein transmembrane" evidence="10">
    <location>
        <begin position="83"/>
        <end position="348"/>
    </location>
</feature>
<dbReference type="InterPro" id="IPR050681">
    <property type="entry name" value="CDF/SLC30A"/>
</dbReference>
<evidence type="ECO:0000259" key="10">
    <source>
        <dbReference type="Pfam" id="PF01545"/>
    </source>
</evidence>
<dbReference type="EMBL" id="JBEUOH010000023">
    <property type="protein sequence ID" value="KAL0861332.1"/>
    <property type="molecule type" value="Genomic_DNA"/>
</dbReference>
<dbReference type="InterPro" id="IPR058533">
    <property type="entry name" value="Cation_efflux_TM"/>
</dbReference>
<protein>
    <recommendedName>
        <fullName evidence="14">Zinc transporter 2-like</fullName>
    </recommendedName>
</protein>
<dbReference type="SUPFAM" id="SSF161111">
    <property type="entry name" value="Cation efflux protein transmembrane domain-like"/>
    <property type="match status" value="1"/>
</dbReference>
<accession>A0ABR3H954</accession>
<dbReference type="PANTHER" id="PTHR11562:SF84">
    <property type="entry name" value="LD05335P"/>
    <property type="match status" value="1"/>
</dbReference>
<dbReference type="Proteomes" id="UP001549920">
    <property type="component" value="Unassembled WGS sequence"/>
</dbReference>
<keyword evidence="3" id="KW-0813">Transport</keyword>
<feature type="transmembrane region" description="Helical" evidence="9">
    <location>
        <begin position="83"/>
        <end position="107"/>
    </location>
</feature>
<gene>
    <name evidence="12" type="ORF">ABMA27_008889</name>
</gene>
<dbReference type="PANTHER" id="PTHR11562">
    <property type="entry name" value="CATION EFFLUX PROTEIN/ ZINC TRANSPORTER"/>
    <property type="match status" value="1"/>
</dbReference>
<organism evidence="12 13">
    <name type="scientific">Loxostege sticticalis</name>
    <name type="common">Beet webworm moth</name>
    <dbReference type="NCBI Taxonomy" id="481309"/>
    <lineage>
        <taxon>Eukaryota</taxon>
        <taxon>Metazoa</taxon>
        <taxon>Ecdysozoa</taxon>
        <taxon>Arthropoda</taxon>
        <taxon>Hexapoda</taxon>
        <taxon>Insecta</taxon>
        <taxon>Pterygota</taxon>
        <taxon>Neoptera</taxon>
        <taxon>Endopterygota</taxon>
        <taxon>Lepidoptera</taxon>
        <taxon>Glossata</taxon>
        <taxon>Ditrysia</taxon>
        <taxon>Pyraloidea</taxon>
        <taxon>Crambidae</taxon>
        <taxon>Pyraustinae</taxon>
        <taxon>Loxostege</taxon>
    </lineage>
</organism>
<comment type="similarity">
    <text evidence="2">Belongs to the cation diffusion facilitator (CDF) transporter (TC 2.A.4) family. SLC30A subfamily.</text>
</comment>
<sequence length="444" mass="47930">MLLEGVLHRCASIFGVGSTMRVLYGKIFDVPSMLHKVAYTDVPVLPRCLKESYTEVPVSSASEGAEHCHWKPQAEPPSAVPQLLIALVLCGFFMVCELVGGYLAGSLSVMSDAAHMLSDCGGFALALLAFRCAKRQPDVHMSYGYKRAEVLGAMVSVLLIWILTGVFVYVAAVRVRSGEYNIEPDMMMIVSGCGVAFNVVLALVLHGCAADIAHHHTHGGAACPHSHAHAHRGSTPGQSVPLAPLLRLFRREHKQPHGALANGDYSMKDLSSAEAAGAGQHTRNINLRAALIHVIGDLIQSCGVLLASVLIKFYPEAKIVDPICTFLFSILVLLTSARVVRDALAMLMQGVPKGFRYRECVGALSSIGGVRHVHSLHVWALSTHHVVLTAHIAIDELTDPELVLRACQNLAKNEFGVQSATFQVERYSTVMGTCRACRQPHQAP</sequence>
<evidence type="ECO:0000256" key="7">
    <source>
        <dbReference type="ARBA" id="ARBA00023065"/>
    </source>
</evidence>
<evidence type="ECO:0000256" key="6">
    <source>
        <dbReference type="ARBA" id="ARBA00022989"/>
    </source>
</evidence>
<evidence type="ECO:0008006" key="14">
    <source>
        <dbReference type="Google" id="ProtNLM"/>
    </source>
</evidence>
<feature type="transmembrane region" description="Helical" evidence="9">
    <location>
        <begin position="319"/>
        <end position="340"/>
    </location>
</feature>
<dbReference type="Pfam" id="PF16916">
    <property type="entry name" value="ZT_dimer"/>
    <property type="match status" value="1"/>
</dbReference>
<dbReference type="NCBIfam" id="TIGR01297">
    <property type="entry name" value="CDF"/>
    <property type="match status" value="1"/>
</dbReference>
<keyword evidence="4 9" id="KW-0812">Transmembrane</keyword>
<feature type="transmembrane region" description="Helical" evidence="9">
    <location>
        <begin position="113"/>
        <end position="130"/>
    </location>
</feature>
<keyword evidence="5" id="KW-0862">Zinc</keyword>
<comment type="caution">
    <text evidence="12">The sequence shown here is derived from an EMBL/GenBank/DDBJ whole genome shotgun (WGS) entry which is preliminary data.</text>
</comment>
<evidence type="ECO:0000256" key="2">
    <source>
        <dbReference type="ARBA" id="ARBA00008873"/>
    </source>
</evidence>
<feature type="transmembrane region" description="Helical" evidence="9">
    <location>
        <begin position="150"/>
        <end position="174"/>
    </location>
</feature>
<keyword evidence="5" id="KW-0864">Zinc transport</keyword>
<evidence type="ECO:0000256" key="9">
    <source>
        <dbReference type="SAM" id="Phobius"/>
    </source>
</evidence>
<feature type="transmembrane region" description="Helical" evidence="9">
    <location>
        <begin position="290"/>
        <end position="313"/>
    </location>
</feature>
<keyword evidence="13" id="KW-1185">Reference proteome</keyword>
<reference evidence="12 13" key="1">
    <citation type="submission" date="2024-06" db="EMBL/GenBank/DDBJ databases">
        <title>A chromosome-level genome assembly of beet webworm, Loxostege sticticalis.</title>
        <authorList>
            <person name="Zhang Y."/>
        </authorList>
    </citation>
    <scope>NUCLEOTIDE SEQUENCE [LARGE SCALE GENOMIC DNA]</scope>
    <source>
        <strain evidence="12">AQ026</strain>
        <tissue evidence="12">Whole body</tissue>
    </source>
</reference>
<evidence type="ECO:0000256" key="5">
    <source>
        <dbReference type="ARBA" id="ARBA00022906"/>
    </source>
</evidence>
<keyword evidence="7" id="KW-0406">Ion transport</keyword>
<evidence type="ECO:0000256" key="4">
    <source>
        <dbReference type="ARBA" id="ARBA00022692"/>
    </source>
</evidence>
<keyword evidence="6 9" id="KW-1133">Transmembrane helix</keyword>
<keyword evidence="8 9" id="KW-0472">Membrane</keyword>
<name>A0ABR3H954_LOXSC</name>
<evidence type="ECO:0000256" key="3">
    <source>
        <dbReference type="ARBA" id="ARBA00022448"/>
    </source>
</evidence>
<dbReference type="InterPro" id="IPR027470">
    <property type="entry name" value="Cation_efflux_CTD"/>
</dbReference>
<evidence type="ECO:0000313" key="13">
    <source>
        <dbReference type="Proteomes" id="UP001549920"/>
    </source>
</evidence>